<dbReference type="SUPFAM" id="SSF81301">
    <property type="entry name" value="Nucleotidyltransferase"/>
    <property type="match status" value="1"/>
</dbReference>
<gene>
    <name evidence="1" type="ORF">RSA13_04825</name>
</gene>
<dbReference type="InterPro" id="IPR043519">
    <property type="entry name" value="NT_sf"/>
</dbReference>
<sequence>MDDLELTLAKMAQQLNQHALPWMVIGGAAMVLYGLEKGPVNDIDIVLPSHAAAFLSKKYAWPNYADETSLRFRSDFLLRPETGPVPVELLGGFHILTEQGWTALSVGETVTVSIRSQQVFLLVKAQLAAILRLCGREKDLKRMMRLSGTYVS</sequence>
<accession>A0AB34VIF2</accession>
<reference evidence="1 2" key="1">
    <citation type="journal article" date="2016" name="Front. Microbiol.">
        <title>Genomic Resource of Rice Seed Associated Bacteria.</title>
        <authorList>
            <person name="Midha S."/>
            <person name="Bansal K."/>
            <person name="Sharma S."/>
            <person name="Kumar N."/>
            <person name="Patil P.P."/>
            <person name="Chaudhry V."/>
            <person name="Patil P.B."/>
        </authorList>
    </citation>
    <scope>NUCLEOTIDE SEQUENCE [LARGE SCALE GENOMIC DNA]</scope>
    <source>
        <strain evidence="1 2">RSA13</strain>
    </source>
</reference>
<proteinExistence type="predicted"/>
<dbReference type="Proteomes" id="UP000072520">
    <property type="component" value="Unassembled WGS sequence"/>
</dbReference>
<dbReference type="RefSeq" id="WP_058708461.1">
    <property type="nucleotide sequence ID" value="NZ_LDSI01000006.1"/>
</dbReference>
<evidence type="ECO:0000313" key="2">
    <source>
        <dbReference type="Proteomes" id="UP000072520"/>
    </source>
</evidence>
<comment type="caution">
    <text evidence="1">The sequence shown here is derived from an EMBL/GenBank/DDBJ whole genome shotgun (WGS) entry which is preliminary data.</text>
</comment>
<name>A0AB34VIF2_9GAMM</name>
<dbReference type="EMBL" id="LDSI01000006">
    <property type="protein sequence ID" value="KTS99453.1"/>
    <property type="molecule type" value="Genomic_DNA"/>
</dbReference>
<evidence type="ECO:0000313" key="1">
    <source>
        <dbReference type="EMBL" id="KTS99453.1"/>
    </source>
</evidence>
<dbReference type="Gene3D" id="3.30.460.40">
    <property type="match status" value="1"/>
</dbReference>
<protein>
    <recommendedName>
        <fullName evidence="3">Nucleotidyltransferase family protein</fullName>
    </recommendedName>
</protein>
<dbReference type="AlphaFoldDB" id="A0AB34VIF2"/>
<organism evidence="1 2">
    <name type="scientific">Pantoea stewartii</name>
    <dbReference type="NCBI Taxonomy" id="66269"/>
    <lineage>
        <taxon>Bacteria</taxon>
        <taxon>Pseudomonadati</taxon>
        <taxon>Pseudomonadota</taxon>
        <taxon>Gammaproteobacteria</taxon>
        <taxon>Enterobacterales</taxon>
        <taxon>Erwiniaceae</taxon>
        <taxon>Pantoea</taxon>
    </lineage>
</organism>
<evidence type="ECO:0008006" key="3">
    <source>
        <dbReference type="Google" id="ProtNLM"/>
    </source>
</evidence>